<dbReference type="PANTHER" id="PTHR34127:SF1">
    <property type="entry name" value="OS04G0405600 PROTEIN"/>
    <property type="match status" value="1"/>
</dbReference>
<evidence type="ECO:0000313" key="2">
    <source>
        <dbReference type="Proteomes" id="UP000029738"/>
    </source>
</evidence>
<dbReference type="InterPro" id="IPR029058">
    <property type="entry name" value="AB_hydrolase_fold"/>
</dbReference>
<dbReference type="Proteomes" id="UP000029738">
    <property type="component" value="Unassembled WGS sequence"/>
</dbReference>
<keyword evidence="2" id="KW-1185">Reference proteome</keyword>
<evidence type="ECO:0000313" key="1">
    <source>
        <dbReference type="EMBL" id="KAF3887001.1"/>
    </source>
</evidence>
<reference evidence="1" key="1">
    <citation type="journal article" date="2015" name="Genome Announc.">
        <title>Draft Genome Sequence of Tolypothrix boutellei Strain VB521301.</title>
        <authorList>
            <person name="Chandrababunaidu M.M."/>
            <person name="Singh D."/>
            <person name="Sen D."/>
            <person name="Bhan S."/>
            <person name="Das S."/>
            <person name="Gupta A."/>
            <person name="Adhikary S.P."/>
            <person name="Tripathy S."/>
        </authorList>
    </citation>
    <scope>NUCLEOTIDE SEQUENCE</scope>
    <source>
        <strain evidence="1">VB521301</strain>
    </source>
</reference>
<proteinExistence type="predicted"/>
<dbReference type="AlphaFoldDB" id="A0A8S9T318"/>
<protein>
    <submittedName>
        <fullName evidence="1">DUF1350 family protein</fullName>
    </submittedName>
</protein>
<dbReference type="InterPro" id="IPR010765">
    <property type="entry name" value="DUF1350"/>
</dbReference>
<dbReference type="Pfam" id="PF07082">
    <property type="entry name" value="DUF1350"/>
    <property type="match status" value="1"/>
</dbReference>
<dbReference type="Gene3D" id="3.40.50.1820">
    <property type="entry name" value="alpha/beta hydrolase"/>
    <property type="match status" value="1"/>
</dbReference>
<dbReference type="RefSeq" id="WP_038083882.1">
    <property type="nucleotide sequence ID" value="NZ_JHEG04000001.1"/>
</dbReference>
<dbReference type="EMBL" id="JHEG04000001">
    <property type="protein sequence ID" value="KAF3887001.1"/>
    <property type="molecule type" value="Genomic_DNA"/>
</dbReference>
<name>A0A8S9T318_9CYAN</name>
<accession>A0A8S9T318</accession>
<comment type="caution">
    <text evidence="1">The sequence shown here is derived from an EMBL/GenBank/DDBJ whole genome shotgun (WGS) entry which is preliminary data.</text>
</comment>
<reference evidence="1" key="2">
    <citation type="submission" date="2019-11" db="EMBL/GenBank/DDBJ databases">
        <title>Improved Assembly of Tolypothrix boutellei genome.</title>
        <authorList>
            <person name="Sarangi A.N."/>
            <person name="Mukherjee M."/>
            <person name="Ghosh S."/>
            <person name="Singh D."/>
            <person name="Das A."/>
            <person name="Kant S."/>
            <person name="Prusty A."/>
            <person name="Tripathy S."/>
        </authorList>
    </citation>
    <scope>NUCLEOTIDE SEQUENCE</scope>
    <source>
        <strain evidence="1">VB521301</strain>
    </source>
</reference>
<dbReference type="PANTHER" id="PTHR34127">
    <property type="entry name" value="OS04G0405600 PROTEIN"/>
    <property type="match status" value="1"/>
</dbReference>
<organism evidence="1 2">
    <name type="scientific">Tolypothrix bouteillei VB521301</name>
    <dbReference type="NCBI Taxonomy" id="1479485"/>
    <lineage>
        <taxon>Bacteria</taxon>
        <taxon>Bacillati</taxon>
        <taxon>Cyanobacteriota</taxon>
        <taxon>Cyanophyceae</taxon>
        <taxon>Nostocales</taxon>
        <taxon>Tolypothrichaceae</taxon>
        <taxon>Tolypothrix</taxon>
    </lineage>
</organism>
<gene>
    <name evidence="1" type="ORF">DA73_0400017055</name>
</gene>
<sequence length="264" mass="29811">MDWKEISGNWVLIPRNPIGIVHFLGGAFVATAPHITYRWLLEQLATKGYAVIATPFVNTLDHYAIAKSVLLNFERALERLQDSSAIRKRYLPIYGIGHSMGCKLHLLIGSLFAVERAGNILISYNNYAARDAIPLVEQFNAIPLVEQFNLAAAVEFTPSPLETNQLVQERYAVRRNLLVKFSNDTLDQSAALTELLKQRFSDMVTVQTLTGTHTTPLGQDIKWQTGESFSPFDALGQWFRQEVYRDLQALQRTVLLWLNPLSPP</sequence>
<dbReference type="SUPFAM" id="SSF53474">
    <property type="entry name" value="alpha/beta-Hydrolases"/>
    <property type="match status" value="1"/>
</dbReference>